<evidence type="ECO:0000313" key="2">
    <source>
        <dbReference type="Proteomes" id="UP000499080"/>
    </source>
</evidence>
<dbReference type="EMBL" id="BGPR01066235">
    <property type="protein sequence ID" value="GBO40845.1"/>
    <property type="molecule type" value="Genomic_DNA"/>
</dbReference>
<reference evidence="1 2" key="1">
    <citation type="journal article" date="2019" name="Sci. Rep.">
        <title>Orb-weaving spider Araneus ventricosus genome elucidates the spidroin gene catalogue.</title>
        <authorList>
            <person name="Kono N."/>
            <person name="Nakamura H."/>
            <person name="Ohtoshi R."/>
            <person name="Moran D.A.P."/>
            <person name="Shinohara A."/>
            <person name="Yoshida Y."/>
            <person name="Fujiwara M."/>
            <person name="Mori M."/>
            <person name="Tomita M."/>
            <person name="Arakawa K."/>
        </authorList>
    </citation>
    <scope>NUCLEOTIDE SEQUENCE [LARGE SCALE GENOMIC DNA]</scope>
</reference>
<name>A0A4Y2WTP1_ARAVE</name>
<sequence>MDGFSTELKYSLCFLNDARSIVITSFSSRKSISHLDIQIIQQSLYYQRRKRFLLKKSFFCTEESLRNHLVPKRRLLYTLNLDFDVRREYSNLKNGSVPHSLFYSYESLFVAVRGHDGFFKYALAWLIKEACLQGDSKLKLLKWMVAFRPLESISIPLRVQDSCVMVLYRECVDPEFVKEFFVRFMKLGVFLLRRDLKNLDYVLFHARLCNFGERSEMSCRSSMTDHCIKYHCFRPVPSVLKYEDTVYYTENSYEVYKKITFENSG</sequence>
<comment type="caution">
    <text evidence="1">The sequence shown here is derived from an EMBL/GenBank/DDBJ whole genome shotgun (WGS) entry which is preliminary data.</text>
</comment>
<evidence type="ECO:0008006" key="3">
    <source>
        <dbReference type="Google" id="ProtNLM"/>
    </source>
</evidence>
<dbReference type="Proteomes" id="UP000499080">
    <property type="component" value="Unassembled WGS sequence"/>
</dbReference>
<accession>A0A4Y2WTP1</accession>
<gene>
    <name evidence="1" type="ORF">AVEN_267584_1</name>
</gene>
<feature type="non-terminal residue" evidence="1">
    <location>
        <position position="265"/>
    </location>
</feature>
<dbReference type="AlphaFoldDB" id="A0A4Y2WTP1"/>
<organism evidence="1 2">
    <name type="scientific">Araneus ventricosus</name>
    <name type="common">Orbweaver spider</name>
    <name type="synonym">Epeira ventricosa</name>
    <dbReference type="NCBI Taxonomy" id="182803"/>
    <lineage>
        <taxon>Eukaryota</taxon>
        <taxon>Metazoa</taxon>
        <taxon>Ecdysozoa</taxon>
        <taxon>Arthropoda</taxon>
        <taxon>Chelicerata</taxon>
        <taxon>Arachnida</taxon>
        <taxon>Araneae</taxon>
        <taxon>Araneomorphae</taxon>
        <taxon>Entelegynae</taxon>
        <taxon>Araneoidea</taxon>
        <taxon>Araneidae</taxon>
        <taxon>Araneus</taxon>
    </lineage>
</organism>
<keyword evidence="2" id="KW-1185">Reference proteome</keyword>
<evidence type="ECO:0000313" key="1">
    <source>
        <dbReference type="EMBL" id="GBO40845.1"/>
    </source>
</evidence>
<proteinExistence type="predicted"/>
<protein>
    <recommendedName>
        <fullName evidence="3">SOCS box domain-containing protein</fullName>
    </recommendedName>
</protein>